<feature type="region of interest" description="Disordered" evidence="1">
    <location>
        <begin position="19"/>
        <end position="56"/>
    </location>
</feature>
<organism evidence="2 3">
    <name type="scientific">Bodo saltans</name>
    <name type="common">Flagellated protozoan</name>
    <dbReference type="NCBI Taxonomy" id="75058"/>
    <lineage>
        <taxon>Eukaryota</taxon>
        <taxon>Discoba</taxon>
        <taxon>Euglenozoa</taxon>
        <taxon>Kinetoplastea</taxon>
        <taxon>Metakinetoplastina</taxon>
        <taxon>Eubodonida</taxon>
        <taxon>Bodonidae</taxon>
        <taxon>Bodo</taxon>
    </lineage>
</organism>
<dbReference type="AlphaFoldDB" id="A0A0S4IKD8"/>
<gene>
    <name evidence="2" type="ORF">BSAL_51050</name>
</gene>
<keyword evidence="3" id="KW-1185">Reference proteome</keyword>
<evidence type="ECO:0000256" key="1">
    <source>
        <dbReference type="SAM" id="MobiDB-lite"/>
    </source>
</evidence>
<reference evidence="3" key="1">
    <citation type="submission" date="2015-09" db="EMBL/GenBank/DDBJ databases">
        <authorList>
            <consortium name="Pathogen Informatics"/>
        </authorList>
    </citation>
    <scope>NUCLEOTIDE SEQUENCE [LARGE SCALE GENOMIC DNA]</scope>
    <source>
        <strain evidence="3">Lake Konstanz</strain>
    </source>
</reference>
<dbReference type="Proteomes" id="UP000051952">
    <property type="component" value="Unassembled WGS sequence"/>
</dbReference>
<name>A0A0S4IKD8_BODSA</name>
<sequence length="102" mass="11148">MLSKAATSNSLLGISSSRSRTLCSNKCTSSQDTRGLCTSNPLSSSRHTNSASPQPSRLKIKLDLEGEGEHLVPELVLVVDEIHEGKRGRYFAREVDTFILTE</sequence>
<protein>
    <submittedName>
        <fullName evidence="2">Uncharacterized protein</fullName>
    </submittedName>
</protein>
<feature type="compositionally biased region" description="Polar residues" evidence="1">
    <location>
        <begin position="23"/>
        <end position="55"/>
    </location>
</feature>
<accession>A0A0S4IKD8</accession>
<dbReference type="VEuPathDB" id="TriTrypDB:BSAL_51050"/>
<evidence type="ECO:0000313" key="2">
    <source>
        <dbReference type="EMBL" id="CUE65928.1"/>
    </source>
</evidence>
<proteinExistence type="predicted"/>
<evidence type="ECO:0000313" key="3">
    <source>
        <dbReference type="Proteomes" id="UP000051952"/>
    </source>
</evidence>
<dbReference type="EMBL" id="CYKH01000056">
    <property type="protein sequence ID" value="CUE65928.1"/>
    <property type="molecule type" value="Genomic_DNA"/>
</dbReference>